<dbReference type="NCBIfam" id="TIGR01538">
    <property type="entry name" value="portal_SPP1"/>
    <property type="match status" value="1"/>
</dbReference>
<keyword evidence="2" id="KW-1185">Reference proteome</keyword>
<name>A0ABV7KU04_PLAOK</name>
<accession>A0ABV7KU04</accession>
<protein>
    <submittedName>
        <fullName evidence="1">Phage portal protein</fullName>
    </submittedName>
</protein>
<dbReference type="InterPro" id="IPR006428">
    <property type="entry name" value="Portal_SPP1-type"/>
</dbReference>
<evidence type="ECO:0000313" key="1">
    <source>
        <dbReference type="EMBL" id="MFC3212718.1"/>
    </source>
</evidence>
<dbReference type="EMBL" id="JBHRUJ010000030">
    <property type="protein sequence ID" value="MFC3212718.1"/>
    <property type="molecule type" value="Genomic_DNA"/>
</dbReference>
<proteinExistence type="predicted"/>
<organism evidence="1 2">
    <name type="scientific">Planomicrobium okeanokoites</name>
    <name type="common">Planococcus okeanokoites</name>
    <name type="synonym">Flavobacterium okeanokoites</name>
    <dbReference type="NCBI Taxonomy" id="244"/>
    <lineage>
        <taxon>Bacteria</taxon>
        <taxon>Bacillati</taxon>
        <taxon>Bacillota</taxon>
        <taxon>Bacilli</taxon>
        <taxon>Bacillales</taxon>
        <taxon>Caryophanaceae</taxon>
        <taxon>Planomicrobium</taxon>
    </lineage>
</organism>
<dbReference type="InterPro" id="IPR021145">
    <property type="entry name" value="Portal_protein_SPP1_Gp6-like"/>
</dbReference>
<comment type="caution">
    <text evidence="1">The sequence shown here is derived from an EMBL/GenBank/DDBJ whole genome shotgun (WGS) entry which is preliminary data.</text>
</comment>
<dbReference type="RefSeq" id="WP_117312557.1">
    <property type="nucleotide sequence ID" value="NZ_JBHRUJ010000030.1"/>
</dbReference>
<sequence>MDHVNDFETAADLTYSKLPFRPRFSSEAREHYTFSSVDSLLADTLNISEMLKHHQEHQAPRLDALDDYYEGNNNGILRKSRRKEVHLADHRSPHNFAEYVSQFIQGYMCGIPIKVQHDDETVSDKLNELNDQTDADAHNSDLILDLSIYGRAYELLYRNMDDESHLALLSPLETFVVYSNTVEKKPLAAVRYYTTVTGKEETHVEVYTDKDIIYYTAKDIHSYHLDEVDRKEHYFGGVPIVEYSNNRFRQGDYEKVLYLIDLYDAAQSDTANYMTDLNDAMLKITGNLEIDVEEARSMKDANILFLKAEPSVDGKESKVDADYIYKKYDVAGVEKYKDRIANDIHKFTNTPDMGDSQFAGTQSGIAMVYKLFGLEQKRAIKERLFKRSMMQRYKLIKNILRFANEGDFDIHGLKITFTPNLPENIAEELDMFVNAGGVLSQETLLSMLSTVSDPKEELERIAAEMAENQNSLLNTYSFAPTSAGGANGSEE</sequence>
<gene>
    <name evidence="1" type="ORF">ACFOEJ_16745</name>
</gene>
<dbReference type="Proteomes" id="UP001595625">
    <property type="component" value="Unassembled WGS sequence"/>
</dbReference>
<evidence type="ECO:0000313" key="2">
    <source>
        <dbReference type="Proteomes" id="UP001595625"/>
    </source>
</evidence>
<dbReference type="Pfam" id="PF05133">
    <property type="entry name" value="SPP1_portal"/>
    <property type="match status" value="1"/>
</dbReference>
<reference evidence="2" key="1">
    <citation type="journal article" date="2019" name="Int. J. Syst. Evol. Microbiol.">
        <title>The Global Catalogue of Microorganisms (GCM) 10K type strain sequencing project: providing services to taxonomists for standard genome sequencing and annotation.</title>
        <authorList>
            <consortium name="The Broad Institute Genomics Platform"/>
            <consortium name="The Broad Institute Genome Sequencing Center for Infectious Disease"/>
            <person name="Wu L."/>
            <person name="Ma J."/>
        </authorList>
    </citation>
    <scope>NUCLEOTIDE SEQUENCE [LARGE SCALE GENOMIC DNA]</scope>
    <source>
        <strain evidence="2">CCM 320</strain>
    </source>
</reference>